<proteinExistence type="predicted"/>
<feature type="region of interest" description="Disordered" evidence="1">
    <location>
        <begin position="291"/>
        <end position="342"/>
    </location>
</feature>
<feature type="domain" description="MobA/VirD2-like nuclease" evidence="2">
    <location>
        <begin position="23"/>
        <end position="153"/>
    </location>
</feature>
<reference evidence="3 4" key="1">
    <citation type="submission" date="2019-09" db="EMBL/GenBank/DDBJ databases">
        <title>Genome sequence of Clostridium sp. EA1.</title>
        <authorList>
            <person name="Poehlein A."/>
            <person name="Bengelsdorf F.R."/>
            <person name="Daniel R."/>
        </authorList>
    </citation>
    <scope>NUCLEOTIDE SEQUENCE [LARGE SCALE GENOMIC DNA]</scope>
    <source>
        <strain evidence="3 4">EA1</strain>
    </source>
</reference>
<keyword evidence="4" id="KW-1185">Reference proteome</keyword>
<comment type="caution">
    <text evidence="3">The sequence shown here is derived from an EMBL/GenBank/DDBJ whole genome shotgun (WGS) entry which is preliminary data.</text>
</comment>
<dbReference type="RefSeq" id="WP_156989612.1">
    <property type="nucleotide sequence ID" value="NZ_VWXL01000011.1"/>
</dbReference>
<organism evidence="3 4">
    <name type="scientific">Caproicibacter fermentans</name>
    <dbReference type="NCBI Taxonomy" id="2576756"/>
    <lineage>
        <taxon>Bacteria</taxon>
        <taxon>Bacillati</taxon>
        <taxon>Bacillota</taxon>
        <taxon>Clostridia</taxon>
        <taxon>Eubacteriales</taxon>
        <taxon>Acutalibacteraceae</taxon>
        <taxon>Caproicibacter</taxon>
    </lineage>
</organism>
<dbReference type="Proteomes" id="UP000469440">
    <property type="component" value="Unassembled WGS sequence"/>
</dbReference>
<feature type="compositionally biased region" description="Basic residues" evidence="1">
    <location>
        <begin position="312"/>
        <end position="323"/>
    </location>
</feature>
<evidence type="ECO:0000313" key="3">
    <source>
        <dbReference type="EMBL" id="MVB09654.1"/>
    </source>
</evidence>
<evidence type="ECO:0000313" key="4">
    <source>
        <dbReference type="Proteomes" id="UP000469440"/>
    </source>
</evidence>
<evidence type="ECO:0000256" key="1">
    <source>
        <dbReference type="SAM" id="MobiDB-lite"/>
    </source>
</evidence>
<accession>A0A6N8HV42</accession>
<dbReference type="EMBL" id="VWXL01000011">
    <property type="protein sequence ID" value="MVB09654.1"/>
    <property type="molecule type" value="Genomic_DNA"/>
</dbReference>
<dbReference type="Pfam" id="PF03432">
    <property type="entry name" value="Relaxase"/>
    <property type="match status" value="1"/>
</dbReference>
<dbReference type="OrthoDB" id="9762440at2"/>
<sequence>MATFNRIRNKKQSGGALHGVIQYVLRDSKTIHDGHRVTSGLDCCPQTAFAEMMTTKQNFRKTDGVFFYHYVQSFHKNERITPEQANQIGLELAAKLFPGHEVLVATHTDTDEIHNHFVVNSVGHKTGKKLHQSPTSLMEQRKVNDEICRAHGLNVLEPYTGQKKKKGMKAGEYRAAMRGESWKFVLIKAIEDALYYSDTREHFIQNMEYEGYRVSWRDDRKYITFTCPNGMKCRDRSLHDDTYLKENLEKLFEYRRVYGFTPQTPEPEMGWLSQIYPQHSVASDAVRLGKDLEDMSNTPPPVQPYVHADSRQKRRERLKKLAQGHKLQSEEQEETQTWSQKL</sequence>
<name>A0A6N8HV42_9FIRM</name>
<dbReference type="AlphaFoldDB" id="A0A6N8HV42"/>
<protein>
    <submittedName>
        <fullName evidence="3">Relaxase/Mobilization nuclease domain protein</fullName>
    </submittedName>
</protein>
<dbReference type="InterPro" id="IPR005094">
    <property type="entry name" value="Endonuclease_MobA/VirD2"/>
</dbReference>
<evidence type="ECO:0000259" key="2">
    <source>
        <dbReference type="Pfam" id="PF03432"/>
    </source>
</evidence>
<gene>
    <name evidence="3" type="ORF">CAFE_03160</name>
</gene>